<dbReference type="InterPro" id="IPR039426">
    <property type="entry name" value="TonB-dep_rcpt-like"/>
</dbReference>
<evidence type="ECO:0000256" key="1">
    <source>
        <dbReference type="ARBA" id="ARBA00004571"/>
    </source>
</evidence>
<keyword evidence="6 9" id="KW-0472">Membrane</keyword>
<dbReference type="Pfam" id="PF14905">
    <property type="entry name" value="OMP_b-brl_3"/>
    <property type="match status" value="1"/>
</dbReference>
<evidence type="ECO:0000256" key="9">
    <source>
        <dbReference type="PROSITE-ProRule" id="PRU01360"/>
    </source>
</evidence>
<feature type="domain" description="TonB-dependent receptor plug" evidence="12">
    <location>
        <begin position="90"/>
        <end position="180"/>
    </location>
</feature>
<keyword evidence="15" id="KW-1185">Reference proteome</keyword>
<evidence type="ECO:0000256" key="5">
    <source>
        <dbReference type="ARBA" id="ARBA00022692"/>
    </source>
</evidence>
<accession>A0ABT2A2S1</accession>
<feature type="signal peptide" evidence="11">
    <location>
        <begin position="1"/>
        <end position="31"/>
    </location>
</feature>
<evidence type="ECO:0000256" key="11">
    <source>
        <dbReference type="SAM" id="SignalP"/>
    </source>
</evidence>
<evidence type="ECO:0000256" key="6">
    <source>
        <dbReference type="ARBA" id="ARBA00023136"/>
    </source>
</evidence>
<evidence type="ECO:0000256" key="4">
    <source>
        <dbReference type="ARBA" id="ARBA00022452"/>
    </source>
</evidence>
<evidence type="ECO:0000256" key="3">
    <source>
        <dbReference type="ARBA" id="ARBA00022448"/>
    </source>
</evidence>
<evidence type="ECO:0000256" key="7">
    <source>
        <dbReference type="ARBA" id="ARBA00023170"/>
    </source>
</evidence>
<protein>
    <submittedName>
        <fullName evidence="14">TonB-dependent receptor</fullName>
    </submittedName>
</protein>
<comment type="subcellular location">
    <subcellularLocation>
        <location evidence="1 9">Cell outer membrane</location>
        <topology evidence="1 9">Multi-pass membrane protein</topology>
    </subcellularLocation>
</comment>
<dbReference type="InterPro" id="IPR036942">
    <property type="entry name" value="Beta-barrel_TonB_sf"/>
</dbReference>
<proteinExistence type="inferred from homology"/>
<evidence type="ECO:0000313" key="14">
    <source>
        <dbReference type="EMBL" id="MCS0588387.1"/>
    </source>
</evidence>
<keyword evidence="11" id="KW-0732">Signal</keyword>
<feature type="region of interest" description="Disordered" evidence="10">
    <location>
        <begin position="775"/>
        <end position="813"/>
    </location>
</feature>
<dbReference type="InterPro" id="IPR012910">
    <property type="entry name" value="Plug_dom"/>
</dbReference>
<feature type="region of interest" description="Disordered" evidence="10">
    <location>
        <begin position="53"/>
        <end position="72"/>
    </location>
</feature>
<dbReference type="Pfam" id="PF07715">
    <property type="entry name" value="Plug"/>
    <property type="match status" value="1"/>
</dbReference>
<dbReference type="Gene3D" id="2.40.170.20">
    <property type="entry name" value="TonB-dependent receptor, beta-barrel domain"/>
    <property type="match status" value="1"/>
</dbReference>
<dbReference type="PROSITE" id="PS52016">
    <property type="entry name" value="TONB_DEPENDENT_REC_3"/>
    <property type="match status" value="1"/>
</dbReference>
<evidence type="ECO:0000259" key="12">
    <source>
        <dbReference type="Pfam" id="PF07715"/>
    </source>
</evidence>
<dbReference type="Proteomes" id="UP001205560">
    <property type="component" value="Unassembled WGS sequence"/>
</dbReference>
<feature type="compositionally biased region" description="Basic and acidic residues" evidence="10">
    <location>
        <begin position="783"/>
        <end position="793"/>
    </location>
</feature>
<dbReference type="SUPFAM" id="SSF56935">
    <property type="entry name" value="Porins"/>
    <property type="match status" value="1"/>
</dbReference>
<feature type="chain" id="PRO_5046310567" evidence="11">
    <location>
        <begin position="32"/>
        <end position="813"/>
    </location>
</feature>
<dbReference type="InterPro" id="IPR037066">
    <property type="entry name" value="Plug_dom_sf"/>
</dbReference>
<dbReference type="PANTHER" id="PTHR40980:SF4">
    <property type="entry name" value="TONB-DEPENDENT RECEPTOR-LIKE BETA-BARREL DOMAIN-CONTAINING PROTEIN"/>
    <property type="match status" value="1"/>
</dbReference>
<keyword evidence="5 9" id="KW-0812">Transmembrane</keyword>
<gene>
    <name evidence="14" type="ORF">NX782_04130</name>
</gene>
<keyword evidence="3 9" id="KW-0813">Transport</keyword>
<evidence type="ECO:0000256" key="8">
    <source>
        <dbReference type="ARBA" id="ARBA00023237"/>
    </source>
</evidence>
<comment type="caution">
    <text evidence="14">The sequence shown here is derived from an EMBL/GenBank/DDBJ whole genome shotgun (WGS) entry which is preliminary data.</text>
</comment>
<dbReference type="EMBL" id="JANUGX010000003">
    <property type="protein sequence ID" value="MCS0588387.1"/>
    <property type="molecule type" value="Genomic_DNA"/>
</dbReference>
<name>A0ABT2A2S1_9BURK</name>
<sequence length="813" mass="88231">MSSHSASVPRSASKTIPAAIALLCLSLHAQAQTQAAADQATATPAAAKPQPAAKAVAAQAGTTTAEAPQQGPIATVNVVSERSSNRVDRQVYDIKNDASTAGASIGDVLNNVPSVNVDPNGTVRLRGSERVTVLIDGKPTAQLQGENRAAAMNALPAENYESVQVINNPGAEFGNEAGGGPILNLISRRYTKPGGNGTVAGTVAPGGRGTAFANGSYSAGYASVNGSLNLRRDGNDTDTEQLRERIDPATGAISRLRNEAHREGVNTFVQAGLGGRYNYNERDTVTGSVSINKRGNDSDANEHFTDFRTSQSPVVDYLTRRRTDGDALNHELVAGFEHRFAADGETLKVDLRRSSNTNTADTSTLYQALAMPAAGAPSLRDYAQDVETRVRITDLSTDFTGKAGPGYLTAGGRWQRTQQTADNRYVFLSGAGGLDTRRSNLFDLDQDVVAVYSSYEMPINKTWSFKSGLRVERTDQDLDQVTSGIQAKNQYTSYLPSLFLTYKLDANSNLRLSYADRISRPGSAELNPFVNYANDYYVSSGNPRLHAVKLHSLELGYETKIMGLAPASVRGYLRRESDVITERRVFLDANTLLTTRENLGDRRSGGIEFSLMGMTLPSMRVMGHALPSIRFMFNGNWGFIEQDRVGALGLTGDKRSSPSLQLQGGGQWMINPENTLSVFGFRQGKLLSGEGYREPFGMMTLAYEHKFDKRLSLSVRANDLLNSTGQKFRVETDTLRDRTNTEVHQRRVYVGLRYTFGGVTGNDAVRNAMQAAGVDVNSPGAREAMRRAQEMERAQSQPQPQPRPQAPAQKQEK</sequence>
<keyword evidence="7 14" id="KW-0675">Receptor</keyword>
<evidence type="ECO:0000256" key="10">
    <source>
        <dbReference type="SAM" id="MobiDB-lite"/>
    </source>
</evidence>
<reference evidence="14 15" key="1">
    <citation type="submission" date="2022-08" db="EMBL/GenBank/DDBJ databases">
        <title>Reclassification of Massilia species as members of the genera Telluria, Duganella, Pseudoduganella, Mokoshia gen. nov. and Zemynaea gen. nov. using orthogonal and non-orthogonal genome-based approaches.</title>
        <authorList>
            <person name="Bowman J.P."/>
        </authorList>
    </citation>
    <scope>NUCLEOTIDE SEQUENCE [LARGE SCALE GENOMIC DNA]</scope>
    <source>
        <strain evidence="14 15">LMG 28164</strain>
    </source>
</reference>
<comment type="similarity">
    <text evidence="2 9">Belongs to the TonB-dependent receptor family.</text>
</comment>
<evidence type="ECO:0000259" key="13">
    <source>
        <dbReference type="Pfam" id="PF14905"/>
    </source>
</evidence>
<evidence type="ECO:0000313" key="15">
    <source>
        <dbReference type="Proteomes" id="UP001205560"/>
    </source>
</evidence>
<feature type="domain" description="Outer membrane protein beta-barrel" evidence="13">
    <location>
        <begin position="338"/>
        <end position="754"/>
    </location>
</feature>
<dbReference type="PANTHER" id="PTHR40980">
    <property type="entry name" value="PLUG DOMAIN-CONTAINING PROTEIN"/>
    <property type="match status" value="1"/>
</dbReference>
<organism evidence="14 15">
    <name type="scientific">Massilia norwichensis</name>
    <dbReference type="NCBI Taxonomy" id="1442366"/>
    <lineage>
        <taxon>Bacteria</taxon>
        <taxon>Pseudomonadati</taxon>
        <taxon>Pseudomonadota</taxon>
        <taxon>Betaproteobacteria</taxon>
        <taxon>Burkholderiales</taxon>
        <taxon>Oxalobacteraceae</taxon>
        <taxon>Telluria group</taxon>
        <taxon>Massilia</taxon>
    </lineage>
</organism>
<dbReference type="RefSeq" id="WP_258844151.1">
    <property type="nucleotide sequence ID" value="NZ_JANUGX010000003.1"/>
</dbReference>
<keyword evidence="4 9" id="KW-1134">Transmembrane beta strand</keyword>
<keyword evidence="8 9" id="KW-0998">Cell outer membrane</keyword>
<evidence type="ECO:0000256" key="2">
    <source>
        <dbReference type="ARBA" id="ARBA00009810"/>
    </source>
</evidence>
<dbReference type="Gene3D" id="2.170.130.10">
    <property type="entry name" value="TonB-dependent receptor, plug domain"/>
    <property type="match status" value="1"/>
</dbReference>
<dbReference type="InterPro" id="IPR041700">
    <property type="entry name" value="OMP_b-brl_3"/>
</dbReference>